<dbReference type="InterPro" id="IPR008969">
    <property type="entry name" value="CarboxyPept-like_regulatory"/>
</dbReference>
<evidence type="ECO:0000256" key="5">
    <source>
        <dbReference type="ARBA" id="ARBA00023136"/>
    </source>
</evidence>
<accession>A0ABT6YDX0</accession>
<organism evidence="11 12">
    <name type="scientific">Flectobacillus roseus</name>
    <dbReference type="NCBI Taxonomy" id="502259"/>
    <lineage>
        <taxon>Bacteria</taxon>
        <taxon>Pseudomonadati</taxon>
        <taxon>Bacteroidota</taxon>
        <taxon>Cytophagia</taxon>
        <taxon>Cytophagales</taxon>
        <taxon>Flectobacillaceae</taxon>
        <taxon>Flectobacillus</taxon>
    </lineage>
</organism>
<feature type="chain" id="PRO_5046823141" evidence="8">
    <location>
        <begin position="23"/>
        <end position="805"/>
    </location>
</feature>
<keyword evidence="3 7" id="KW-1134">Transmembrane beta strand</keyword>
<dbReference type="InterPro" id="IPR037066">
    <property type="entry name" value="Plug_dom_sf"/>
</dbReference>
<keyword evidence="4 7" id="KW-0812">Transmembrane</keyword>
<keyword evidence="2 7" id="KW-0813">Transport</keyword>
<dbReference type="PANTHER" id="PTHR40980">
    <property type="entry name" value="PLUG DOMAIN-CONTAINING PROTEIN"/>
    <property type="match status" value="1"/>
</dbReference>
<protein>
    <submittedName>
        <fullName evidence="11">TonB-dependent receptor</fullName>
    </submittedName>
</protein>
<proteinExistence type="inferred from homology"/>
<keyword evidence="8" id="KW-0732">Signal</keyword>
<dbReference type="Proteomes" id="UP001236507">
    <property type="component" value="Unassembled WGS sequence"/>
</dbReference>
<evidence type="ECO:0000256" key="6">
    <source>
        <dbReference type="ARBA" id="ARBA00023237"/>
    </source>
</evidence>
<dbReference type="InterPro" id="IPR039426">
    <property type="entry name" value="TonB-dep_rcpt-like"/>
</dbReference>
<comment type="similarity">
    <text evidence="7">Belongs to the TonB-dependent receptor family.</text>
</comment>
<dbReference type="EMBL" id="JASHIF010000022">
    <property type="protein sequence ID" value="MDI9861773.1"/>
    <property type="molecule type" value="Genomic_DNA"/>
</dbReference>
<dbReference type="InterPro" id="IPR012910">
    <property type="entry name" value="Plug_dom"/>
</dbReference>
<feature type="domain" description="TonB-dependent receptor plug" evidence="9">
    <location>
        <begin position="148"/>
        <end position="226"/>
    </location>
</feature>
<sequence>MKLTFTYLFAFIAMLASIPLYSQNKATISGKVIDSKTSEIMSYTSIRVLDAKTEKIITGGITSEKGIFSLQVPFGIYRVAAEFMGYKIWKSDILTLNKANATIDLGNIPLQSQSQQLTEVEVRAEKSTMEMALDKRVFNVGKDLANAGGTASDILTNIPSVSVEPDGGIKLRGSDNVRILIDGKPSGLVSFKGGAGLQSLQASMIERVEVITNPSARYEAEGMAGIINIILKKDKKQGFNGSFDVITGYPVNEGLGINMNYRHQKLNFFLNYGIAYRITPNIAHNFQRVFDGDTTLISDQDRNGNLKGFNNNIQGGLDYFFSEKSYLTASYLFRRSDARRITDLVYKDYVNSLNNLIRTTYRQQDEKETEPNSEYALTYRRDFDKKNHNFSAEVRYIDNWERSEQLFTQNAFKPNGSVDKAQTLLQNSLNDEYEKQWLFQTDYSKPIRKEGKVEVGARANFRDMVNDYVVNQQNENGVFVPLPGLKNYFIYTENINAVYGIVGDKYKKLSYQIGLRAEWTNVKTTLRETNEVNPRNYSNLFPSAHIAWEMPNENSLQLSFSRRVRRPFYNDLSPFATFSDSRNFFGGNPNLNPEFTNAFEIGHIKYFKFGSLSSSLFYRDTKDKIQTIRSVNDLGFATTRPENLTGEKSFGLDIASQVNFYQWWKSDFSFSIFNADMDGSNIDENYKRNTQSWFARHTSKFSLPNRLDIQVRANYEAPQKTVQGRRLSMYYIDFSVSKEVFQGKGTLNLNIMDIFNTRVSRFVTEGANFITDGSSQFRRRQINLTLNYRIKNAKKVKSIISDETN</sequence>
<feature type="domain" description="Outer membrane protein beta-barrel" evidence="10">
    <location>
        <begin position="381"/>
        <end position="788"/>
    </location>
</feature>
<evidence type="ECO:0000256" key="7">
    <source>
        <dbReference type="PROSITE-ProRule" id="PRU01360"/>
    </source>
</evidence>
<evidence type="ECO:0000256" key="4">
    <source>
        <dbReference type="ARBA" id="ARBA00022692"/>
    </source>
</evidence>
<dbReference type="RefSeq" id="WP_283346134.1">
    <property type="nucleotide sequence ID" value="NZ_JASHIF010000022.1"/>
</dbReference>
<evidence type="ECO:0000256" key="2">
    <source>
        <dbReference type="ARBA" id="ARBA00022448"/>
    </source>
</evidence>
<name>A0ABT6YDX0_9BACT</name>
<keyword evidence="6 7" id="KW-0998">Cell outer membrane</keyword>
<evidence type="ECO:0000256" key="3">
    <source>
        <dbReference type="ARBA" id="ARBA00022452"/>
    </source>
</evidence>
<keyword evidence="5 7" id="KW-0472">Membrane</keyword>
<dbReference type="PROSITE" id="PS52016">
    <property type="entry name" value="TONB_DEPENDENT_REC_3"/>
    <property type="match status" value="1"/>
</dbReference>
<evidence type="ECO:0000313" key="11">
    <source>
        <dbReference type="EMBL" id="MDI9861773.1"/>
    </source>
</evidence>
<keyword evidence="12" id="KW-1185">Reference proteome</keyword>
<dbReference type="SUPFAM" id="SSF49464">
    <property type="entry name" value="Carboxypeptidase regulatory domain-like"/>
    <property type="match status" value="1"/>
</dbReference>
<keyword evidence="11" id="KW-0675">Receptor</keyword>
<dbReference type="InterPro" id="IPR036942">
    <property type="entry name" value="Beta-barrel_TonB_sf"/>
</dbReference>
<evidence type="ECO:0000259" key="9">
    <source>
        <dbReference type="Pfam" id="PF07715"/>
    </source>
</evidence>
<dbReference type="Gene3D" id="2.40.170.20">
    <property type="entry name" value="TonB-dependent receptor, beta-barrel domain"/>
    <property type="match status" value="1"/>
</dbReference>
<reference evidence="11 12" key="1">
    <citation type="submission" date="2023-05" db="EMBL/GenBank/DDBJ databases">
        <title>Novel species of genus Flectobacillus isolated from stream in China.</title>
        <authorList>
            <person name="Lu H."/>
        </authorList>
    </citation>
    <scope>NUCLEOTIDE SEQUENCE [LARGE SCALE GENOMIC DNA]</scope>
    <source>
        <strain evidence="11 12">KCTC 42575</strain>
    </source>
</reference>
<evidence type="ECO:0000256" key="8">
    <source>
        <dbReference type="SAM" id="SignalP"/>
    </source>
</evidence>
<comment type="subcellular location">
    <subcellularLocation>
        <location evidence="1 7">Cell outer membrane</location>
        <topology evidence="1 7">Multi-pass membrane protein</topology>
    </subcellularLocation>
</comment>
<dbReference type="Gene3D" id="2.170.130.10">
    <property type="entry name" value="TonB-dependent receptor, plug domain"/>
    <property type="match status" value="1"/>
</dbReference>
<evidence type="ECO:0000256" key="1">
    <source>
        <dbReference type="ARBA" id="ARBA00004571"/>
    </source>
</evidence>
<evidence type="ECO:0000259" key="10">
    <source>
        <dbReference type="Pfam" id="PF14905"/>
    </source>
</evidence>
<dbReference type="InterPro" id="IPR041700">
    <property type="entry name" value="OMP_b-brl_3"/>
</dbReference>
<dbReference type="Pfam" id="PF14905">
    <property type="entry name" value="OMP_b-brl_3"/>
    <property type="match status" value="1"/>
</dbReference>
<dbReference type="PANTHER" id="PTHR40980:SF4">
    <property type="entry name" value="TONB-DEPENDENT RECEPTOR-LIKE BETA-BARREL DOMAIN-CONTAINING PROTEIN"/>
    <property type="match status" value="1"/>
</dbReference>
<dbReference type="Pfam" id="PF07715">
    <property type="entry name" value="Plug"/>
    <property type="match status" value="1"/>
</dbReference>
<gene>
    <name evidence="11" type="ORF">QM524_21310</name>
</gene>
<feature type="signal peptide" evidence="8">
    <location>
        <begin position="1"/>
        <end position="22"/>
    </location>
</feature>
<comment type="caution">
    <text evidence="11">The sequence shown here is derived from an EMBL/GenBank/DDBJ whole genome shotgun (WGS) entry which is preliminary data.</text>
</comment>
<dbReference type="SUPFAM" id="SSF56935">
    <property type="entry name" value="Porins"/>
    <property type="match status" value="1"/>
</dbReference>
<evidence type="ECO:0000313" key="12">
    <source>
        <dbReference type="Proteomes" id="UP001236507"/>
    </source>
</evidence>